<dbReference type="GO" id="GO:0000160">
    <property type="term" value="P:phosphorelay signal transduction system"/>
    <property type="evidence" value="ECO:0007669"/>
    <property type="project" value="InterPro"/>
</dbReference>
<sequence length="532" mass="61996">MPHFKTNYNTKPIPEAQRYSILWADDEIDLLKPHIMFLTNKGYDVTPVNSGADALDKCNETNFDIVFLDENMPGMTGLETLSQIKSTKPSLPVVMITKSEEEHIMEEAIGSKIADYLIKPLNPNQILLSVKKILDNKRLITEKTNLGYQQDFRNISMAYNERIDHNEWVDIYKKLVFWELEIDNTANKSMAEVLDMQKGEANSNFAKFVMENYESWLNDPKADKPLLSHQLMKKKVFPMLKPNEPLFFFLIDNLRYDQWKILESIISEYYIVEEESAYYSILPTTTAFARNAIFSGMMPSDMEKYHPDLWVNDDEEEGKNNQEEDFLMRQLQKNRLDVKASYHKVISTAQGKSLVDNVNNLMNNQLNVVVYNFVDMLSHARTDMAMIRELAPDESAYRSLTSSWFMHSPLLEVLKKIAEKKARLIITTDHGTIRVKRPYKIIGDKNTNTNLRYKQGKNLGFDEDDVLVVRKPERFFLPKINVSTAYVFTIEDYFFAYPNNYNYYVNYYKDTFQHGGVSLEEMIIPFVSLIPK</sequence>
<dbReference type="PANTHER" id="PTHR44591:SF3">
    <property type="entry name" value="RESPONSE REGULATORY DOMAIN-CONTAINING PROTEIN"/>
    <property type="match status" value="1"/>
</dbReference>
<dbReference type="SUPFAM" id="SSF52172">
    <property type="entry name" value="CheY-like"/>
    <property type="match status" value="1"/>
</dbReference>
<evidence type="ECO:0000256" key="1">
    <source>
        <dbReference type="ARBA" id="ARBA00022553"/>
    </source>
</evidence>
<dbReference type="PROSITE" id="PS50110">
    <property type="entry name" value="RESPONSE_REGULATORY"/>
    <property type="match status" value="1"/>
</dbReference>
<feature type="domain" description="Response regulatory" evidence="3">
    <location>
        <begin position="20"/>
        <end position="134"/>
    </location>
</feature>
<dbReference type="Gene3D" id="3.40.50.2300">
    <property type="match status" value="1"/>
</dbReference>
<evidence type="ECO:0000313" key="4">
    <source>
        <dbReference type="EMBL" id="QHT67531.1"/>
    </source>
</evidence>
<feature type="modified residue" description="4-aspartylphosphate" evidence="2">
    <location>
        <position position="69"/>
    </location>
</feature>
<gene>
    <name evidence="4" type="ORF">GXP67_13290</name>
</gene>
<accession>A0A6C0GHH8</accession>
<dbReference type="InterPro" id="IPR001789">
    <property type="entry name" value="Sig_transdc_resp-reg_receiver"/>
</dbReference>
<organism evidence="4 5">
    <name type="scientific">Rhodocytophaga rosea</name>
    <dbReference type="NCBI Taxonomy" id="2704465"/>
    <lineage>
        <taxon>Bacteria</taxon>
        <taxon>Pseudomonadati</taxon>
        <taxon>Bacteroidota</taxon>
        <taxon>Cytophagia</taxon>
        <taxon>Cytophagales</taxon>
        <taxon>Rhodocytophagaceae</taxon>
        <taxon>Rhodocytophaga</taxon>
    </lineage>
</organism>
<dbReference type="RefSeq" id="WP_162443560.1">
    <property type="nucleotide sequence ID" value="NZ_CP048222.1"/>
</dbReference>
<dbReference type="InterPro" id="IPR017850">
    <property type="entry name" value="Alkaline_phosphatase_core_sf"/>
</dbReference>
<name>A0A6C0GHH8_9BACT</name>
<keyword evidence="5" id="KW-1185">Reference proteome</keyword>
<dbReference type="InterPro" id="IPR050595">
    <property type="entry name" value="Bact_response_regulator"/>
</dbReference>
<dbReference type="CDD" id="cd00156">
    <property type="entry name" value="REC"/>
    <property type="match status" value="1"/>
</dbReference>
<evidence type="ECO:0000313" key="5">
    <source>
        <dbReference type="Proteomes" id="UP000480178"/>
    </source>
</evidence>
<evidence type="ECO:0000256" key="2">
    <source>
        <dbReference type="PROSITE-ProRule" id="PRU00169"/>
    </source>
</evidence>
<dbReference type="SUPFAM" id="SSF53649">
    <property type="entry name" value="Alkaline phosphatase-like"/>
    <property type="match status" value="1"/>
</dbReference>
<dbReference type="KEGG" id="rhoz:GXP67_13290"/>
<keyword evidence="1 2" id="KW-0597">Phosphoprotein</keyword>
<dbReference type="AlphaFoldDB" id="A0A6C0GHH8"/>
<dbReference type="EMBL" id="CP048222">
    <property type="protein sequence ID" value="QHT67531.1"/>
    <property type="molecule type" value="Genomic_DNA"/>
</dbReference>
<evidence type="ECO:0000259" key="3">
    <source>
        <dbReference type="PROSITE" id="PS50110"/>
    </source>
</evidence>
<dbReference type="SMART" id="SM00448">
    <property type="entry name" value="REC"/>
    <property type="match status" value="1"/>
</dbReference>
<protein>
    <submittedName>
        <fullName evidence="4">Bifunctional response regulator/alkaline phosphatase family protein</fullName>
    </submittedName>
</protein>
<proteinExistence type="predicted"/>
<dbReference type="Pfam" id="PF08665">
    <property type="entry name" value="PglZ"/>
    <property type="match status" value="1"/>
</dbReference>
<dbReference type="Pfam" id="PF00072">
    <property type="entry name" value="Response_reg"/>
    <property type="match status" value="1"/>
</dbReference>
<reference evidence="4 5" key="1">
    <citation type="submission" date="2020-01" db="EMBL/GenBank/DDBJ databases">
        <authorList>
            <person name="Kim M.K."/>
        </authorList>
    </citation>
    <scope>NUCLEOTIDE SEQUENCE [LARGE SCALE GENOMIC DNA]</scope>
    <source>
        <strain evidence="4 5">172606-1</strain>
    </source>
</reference>
<dbReference type="Proteomes" id="UP000480178">
    <property type="component" value="Chromosome"/>
</dbReference>
<dbReference type="PANTHER" id="PTHR44591">
    <property type="entry name" value="STRESS RESPONSE REGULATOR PROTEIN 1"/>
    <property type="match status" value="1"/>
</dbReference>
<dbReference type="InterPro" id="IPR011006">
    <property type="entry name" value="CheY-like_superfamily"/>
</dbReference>